<protein>
    <submittedName>
        <fullName evidence="2">Uncharacterized protein</fullName>
    </submittedName>
</protein>
<proteinExistence type="predicted"/>
<sequence>MPLSHLREAGISATLSAVLVLTGITFVSAKIALFPLPVVVAGLSTIIVGFAFGIRAAYFTFLYYQNGGF</sequence>
<dbReference type="GeneID" id="58727539"/>
<accession>A0ABR6SI39</accession>
<evidence type="ECO:0000313" key="2">
    <source>
        <dbReference type="EMBL" id="MBC1306067.1"/>
    </source>
</evidence>
<evidence type="ECO:0000313" key="3">
    <source>
        <dbReference type="Proteomes" id="UP000570851"/>
    </source>
</evidence>
<feature type="transmembrane region" description="Helical" evidence="1">
    <location>
        <begin position="39"/>
        <end position="64"/>
    </location>
</feature>
<keyword evidence="1" id="KW-1133">Transmembrane helix</keyword>
<geneLocation type="plasmid" evidence="2">
    <name>pN2B-D</name>
</geneLocation>
<keyword evidence="3" id="KW-1185">Reference proteome</keyword>
<gene>
    <name evidence="2" type="ORF">GNE12_29795</name>
</gene>
<name>A0ABR6SI39_ANAVA</name>
<comment type="caution">
    <text evidence="2">The sequence shown here is derived from an EMBL/GenBank/DDBJ whole genome shotgun (WGS) entry which is preliminary data.</text>
</comment>
<keyword evidence="1" id="KW-0472">Membrane</keyword>
<keyword evidence="2" id="KW-0614">Plasmid</keyword>
<organism evidence="2 3">
    <name type="scientific">Trichormus variabilis N2B</name>
    <dbReference type="NCBI Taxonomy" id="2681315"/>
    <lineage>
        <taxon>Bacteria</taxon>
        <taxon>Bacillati</taxon>
        <taxon>Cyanobacteriota</taxon>
        <taxon>Cyanophyceae</taxon>
        <taxon>Nostocales</taxon>
        <taxon>Nostocaceae</taxon>
        <taxon>Trichormus</taxon>
    </lineage>
</organism>
<dbReference type="Proteomes" id="UP000570851">
    <property type="component" value="Unassembled WGS sequence"/>
</dbReference>
<dbReference type="RefSeq" id="WP_016562532.1">
    <property type="nucleotide sequence ID" value="NZ_JACKZP010000310.1"/>
</dbReference>
<keyword evidence="1" id="KW-0812">Transmembrane</keyword>
<reference evidence="2 3" key="1">
    <citation type="submission" date="2019-11" db="EMBL/GenBank/DDBJ databases">
        <title>Comparison of genomes from free-living endosymbiotic cyanobacteria isolated from Azolla.</title>
        <authorList>
            <person name="Thiel T."/>
            <person name="Pratte B."/>
        </authorList>
    </citation>
    <scope>NUCLEOTIDE SEQUENCE [LARGE SCALE GENOMIC DNA]</scope>
    <source>
        <strain evidence="2 3">N2B</strain>
        <plasmid evidence="2">pN2B-D</plasmid>
    </source>
</reference>
<dbReference type="EMBL" id="JACKZP010000310">
    <property type="protein sequence ID" value="MBC1306067.1"/>
    <property type="molecule type" value="Genomic_DNA"/>
</dbReference>
<evidence type="ECO:0000256" key="1">
    <source>
        <dbReference type="SAM" id="Phobius"/>
    </source>
</evidence>